<organism evidence="1 2">
    <name type="scientific">Sodiomyces alkalinus (strain CBS 110278 / VKM F-3762 / F11)</name>
    <name type="common">Alkaliphilic filamentous fungus</name>
    <dbReference type="NCBI Taxonomy" id="1314773"/>
    <lineage>
        <taxon>Eukaryota</taxon>
        <taxon>Fungi</taxon>
        <taxon>Dikarya</taxon>
        <taxon>Ascomycota</taxon>
        <taxon>Pezizomycotina</taxon>
        <taxon>Sordariomycetes</taxon>
        <taxon>Hypocreomycetidae</taxon>
        <taxon>Glomerellales</taxon>
        <taxon>Plectosphaerellaceae</taxon>
        <taxon>Sodiomyces</taxon>
    </lineage>
</organism>
<protein>
    <submittedName>
        <fullName evidence="1">Uncharacterized protein</fullName>
    </submittedName>
</protein>
<proteinExistence type="predicted"/>
<dbReference type="RefSeq" id="XP_028470411.1">
    <property type="nucleotide sequence ID" value="XM_028610251.1"/>
</dbReference>
<sequence>MDTGFPPSSRRLLIKERLNSIRSGKLELLLLYNCYHWSKHLSVTALMWPWAFIIIPTPRLTQLPTQLHDPPPPASSEAPG</sequence>
<dbReference type="AlphaFoldDB" id="A0A3N2Q7J5"/>
<name>A0A3N2Q7J5_SODAK</name>
<keyword evidence="2" id="KW-1185">Reference proteome</keyword>
<gene>
    <name evidence="1" type="ORF">SODALDRAFT_326764</name>
</gene>
<evidence type="ECO:0000313" key="2">
    <source>
        <dbReference type="Proteomes" id="UP000272025"/>
    </source>
</evidence>
<accession>A0A3N2Q7J5</accession>
<dbReference type="Proteomes" id="UP000272025">
    <property type="component" value="Unassembled WGS sequence"/>
</dbReference>
<dbReference type="EMBL" id="ML119051">
    <property type="protein sequence ID" value="ROT42605.1"/>
    <property type="molecule type" value="Genomic_DNA"/>
</dbReference>
<reference evidence="1 2" key="1">
    <citation type="journal article" date="2018" name="Mol. Ecol.">
        <title>The obligate alkalophilic soda-lake fungus Sodiomyces alkalinus has shifted to a protein diet.</title>
        <authorList>
            <person name="Grum-Grzhimaylo A.A."/>
            <person name="Falkoski D.L."/>
            <person name="van den Heuvel J."/>
            <person name="Valero-Jimenez C.A."/>
            <person name="Min B."/>
            <person name="Choi I.G."/>
            <person name="Lipzen A."/>
            <person name="Daum C.G."/>
            <person name="Aanen D.K."/>
            <person name="Tsang A."/>
            <person name="Henrissat B."/>
            <person name="Bilanenko E.N."/>
            <person name="de Vries R.P."/>
            <person name="van Kan J.A.L."/>
            <person name="Grigoriev I.V."/>
            <person name="Debets A.J.M."/>
        </authorList>
    </citation>
    <scope>NUCLEOTIDE SEQUENCE [LARGE SCALE GENOMIC DNA]</scope>
    <source>
        <strain evidence="1 2">F11</strain>
    </source>
</reference>
<dbReference type="GeneID" id="39578729"/>
<evidence type="ECO:0000313" key="1">
    <source>
        <dbReference type="EMBL" id="ROT42605.1"/>
    </source>
</evidence>